<dbReference type="Gene3D" id="3.40.50.1980">
    <property type="entry name" value="Nitrogenase molybdenum iron protein domain"/>
    <property type="match status" value="2"/>
</dbReference>
<feature type="signal peptide" evidence="5">
    <location>
        <begin position="1"/>
        <end position="20"/>
    </location>
</feature>
<keyword evidence="4 5" id="KW-0732">Signal</keyword>
<feature type="chain" id="PRO_5045077746" evidence="5">
    <location>
        <begin position="21"/>
        <end position="320"/>
    </location>
</feature>
<dbReference type="RefSeq" id="WP_247618402.1">
    <property type="nucleotide sequence ID" value="NZ_BAABGL010000004.1"/>
</dbReference>
<dbReference type="PROSITE" id="PS50983">
    <property type="entry name" value="FE_B12_PBP"/>
    <property type="match status" value="1"/>
</dbReference>
<feature type="domain" description="Fe/B12 periplasmic-binding" evidence="6">
    <location>
        <begin position="59"/>
        <end position="320"/>
    </location>
</feature>
<dbReference type="InterPro" id="IPR051313">
    <property type="entry name" value="Bact_iron-sidero_bind"/>
</dbReference>
<dbReference type="PROSITE" id="PS51257">
    <property type="entry name" value="PROKAR_LIPOPROTEIN"/>
    <property type="match status" value="1"/>
</dbReference>
<evidence type="ECO:0000259" key="6">
    <source>
        <dbReference type="PROSITE" id="PS50983"/>
    </source>
</evidence>
<dbReference type="CDD" id="cd01140">
    <property type="entry name" value="FatB"/>
    <property type="match status" value="1"/>
</dbReference>
<dbReference type="Pfam" id="PF01497">
    <property type="entry name" value="Peripla_BP_2"/>
    <property type="match status" value="1"/>
</dbReference>
<comment type="subcellular location">
    <subcellularLocation>
        <location evidence="1">Cell envelope</location>
    </subcellularLocation>
</comment>
<evidence type="ECO:0000256" key="1">
    <source>
        <dbReference type="ARBA" id="ARBA00004196"/>
    </source>
</evidence>
<evidence type="ECO:0000313" key="8">
    <source>
        <dbReference type="Proteomes" id="UP001500642"/>
    </source>
</evidence>
<evidence type="ECO:0000256" key="2">
    <source>
        <dbReference type="ARBA" id="ARBA00008814"/>
    </source>
</evidence>
<dbReference type="PANTHER" id="PTHR30532:SF28">
    <property type="entry name" value="PETROBACTIN-BINDING PROTEIN YCLQ"/>
    <property type="match status" value="1"/>
</dbReference>
<dbReference type="InterPro" id="IPR002491">
    <property type="entry name" value="ABC_transptr_periplasmic_BD"/>
</dbReference>
<proteinExistence type="inferred from homology"/>
<dbReference type="PANTHER" id="PTHR30532">
    <property type="entry name" value="IRON III DICITRATE-BINDING PERIPLASMIC PROTEIN"/>
    <property type="match status" value="1"/>
</dbReference>
<comment type="caution">
    <text evidence="7">The sequence shown here is derived from an EMBL/GenBank/DDBJ whole genome shotgun (WGS) entry which is preliminary data.</text>
</comment>
<reference evidence="8" key="1">
    <citation type="journal article" date="2019" name="Int. J. Syst. Evol. Microbiol.">
        <title>The Global Catalogue of Microorganisms (GCM) 10K type strain sequencing project: providing services to taxonomists for standard genome sequencing and annotation.</title>
        <authorList>
            <consortium name="The Broad Institute Genomics Platform"/>
            <consortium name="The Broad Institute Genome Sequencing Center for Infectious Disease"/>
            <person name="Wu L."/>
            <person name="Ma J."/>
        </authorList>
    </citation>
    <scope>NUCLEOTIDE SEQUENCE [LARGE SCALE GENOMIC DNA]</scope>
    <source>
        <strain evidence="8">JCM 17808</strain>
    </source>
</reference>
<dbReference type="Proteomes" id="UP001500642">
    <property type="component" value="Unassembled WGS sequence"/>
</dbReference>
<dbReference type="SUPFAM" id="SSF53807">
    <property type="entry name" value="Helical backbone' metal receptor"/>
    <property type="match status" value="1"/>
</dbReference>
<accession>A0ABP8JA18</accession>
<keyword evidence="3" id="KW-0813">Transport</keyword>
<dbReference type="InterPro" id="IPR033870">
    <property type="entry name" value="FatB"/>
</dbReference>
<name>A0ABP8JA18_9MICO</name>
<comment type="similarity">
    <text evidence="2">Belongs to the bacterial solute-binding protein 8 family.</text>
</comment>
<organism evidence="7 8">
    <name type="scientific">Brevibacterium pityocampae</name>
    <dbReference type="NCBI Taxonomy" id="506594"/>
    <lineage>
        <taxon>Bacteria</taxon>
        <taxon>Bacillati</taxon>
        <taxon>Actinomycetota</taxon>
        <taxon>Actinomycetes</taxon>
        <taxon>Micrococcales</taxon>
        <taxon>Brevibacteriaceae</taxon>
        <taxon>Brevibacterium</taxon>
    </lineage>
</organism>
<evidence type="ECO:0000256" key="5">
    <source>
        <dbReference type="SAM" id="SignalP"/>
    </source>
</evidence>
<evidence type="ECO:0000256" key="3">
    <source>
        <dbReference type="ARBA" id="ARBA00022448"/>
    </source>
</evidence>
<keyword evidence="8" id="KW-1185">Reference proteome</keyword>
<gene>
    <name evidence="7" type="primary">yclQ</name>
    <name evidence="7" type="ORF">GCM10023167_11530</name>
</gene>
<dbReference type="EMBL" id="BAABGL010000004">
    <property type="protein sequence ID" value="GAA4387512.1"/>
    <property type="molecule type" value="Genomic_DNA"/>
</dbReference>
<evidence type="ECO:0000313" key="7">
    <source>
        <dbReference type="EMBL" id="GAA4387512.1"/>
    </source>
</evidence>
<protein>
    <submittedName>
        <fullName evidence="7">Petrobactin ABC transporter substrate-binding protein YclQ</fullName>
    </submittedName>
</protein>
<sequence>MLSTRYGVLGALAAASLVMAGCGSPQTASAGGSEGGSAGAEITVTHPAGETTVTQDPQKVVVLDMAALDAIDALDEGDAVAGVAKGKVPEDLADYQDGDIPQVGSLKEPDFDAISEIGPDLIVAGGRTAEVIPELEKIAPTIQVMADPTEDPVEELDRNLSMLGEIFQAEDAATEEVEEVKADIEDAKSAAGDAGSTLVLSSGGGKISAFGPGSRFGIIHTTFGFTPADENIEESTHGQTVSFEFVSEADPETIFVVDTDAAKGTEGAQPAEQVLDNDLVKQTKAAQNDRIIYLDPMTWYIIGVTGPQALSDMAEEVQSA</sequence>
<evidence type="ECO:0000256" key="4">
    <source>
        <dbReference type="ARBA" id="ARBA00022729"/>
    </source>
</evidence>